<dbReference type="Pfam" id="PF17289">
    <property type="entry name" value="Terminase_6C"/>
    <property type="match status" value="1"/>
</dbReference>
<comment type="caution">
    <text evidence="3">The sequence shown here is derived from an EMBL/GenBank/DDBJ whole genome shotgun (WGS) entry which is preliminary data.</text>
</comment>
<gene>
    <name evidence="3" type="ORF">C7435_2930</name>
</gene>
<evidence type="ECO:0000256" key="1">
    <source>
        <dbReference type="ARBA" id="ARBA00022612"/>
    </source>
</evidence>
<dbReference type="EMBL" id="RBIM01000007">
    <property type="protein sequence ID" value="RKQ95241.1"/>
    <property type="molecule type" value="Genomic_DNA"/>
</dbReference>
<organism evidence="3 4">
    <name type="scientific">Maricaulis maris</name>
    <dbReference type="NCBI Taxonomy" id="74318"/>
    <lineage>
        <taxon>Bacteria</taxon>
        <taxon>Pseudomonadati</taxon>
        <taxon>Pseudomonadota</taxon>
        <taxon>Alphaproteobacteria</taxon>
        <taxon>Maricaulales</taxon>
        <taxon>Maricaulaceae</taxon>
        <taxon>Maricaulis</taxon>
    </lineage>
</organism>
<feature type="domain" description="Terminase large subunit gp17-like C-terminal" evidence="2">
    <location>
        <begin position="287"/>
        <end position="435"/>
    </location>
</feature>
<protein>
    <submittedName>
        <fullName evidence="3">Phage terminase large subunit-like protein</fullName>
    </submittedName>
</protein>
<proteinExistence type="predicted"/>
<dbReference type="Gene3D" id="3.40.50.300">
    <property type="entry name" value="P-loop containing nucleotide triphosphate hydrolases"/>
    <property type="match status" value="1"/>
</dbReference>
<dbReference type="InterPro" id="IPR035421">
    <property type="entry name" value="Terminase_6C"/>
</dbReference>
<dbReference type="Pfam" id="PF03237">
    <property type="entry name" value="Terminase_6N"/>
    <property type="match status" value="1"/>
</dbReference>
<dbReference type="AlphaFoldDB" id="A0A495D3Z8"/>
<evidence type="ECO:0000313" key="3">
    <source>
        <dbReference type="EMBL" id="RKQ95241.1"/>
    </source>
</evidence>
<sequence length="450" mass="48355">MTPPDTLATMLSFVDTFWTMTMRERVRAWKTAKPPARDAIHTDFRYRATGPQLPPPGEWRTWLFLGGRGAGKTRAGAEWVRHRALRTVSRIALVGPTFNDVREVMIEGPSGLLRLGSRAERPRYEVSRKRLVFPSGSLAYAFSAEDADGLRGPQFDYAWGDEFAAWSDPQRVLDTLRMGVRLGGAPQILLTTTPRPIPALKALVKSWDPNGPVRVTHQPTAANAANLAPGFVEALNAAYGGSMLGRQEVEGLLIDDPEGALWTRDQIEAARLETGHPVPELDRIVVALDPPASGGPRSDECGIVVAGAQGEGPARCAVVLADLSFGPALPADWAARAATAFEDYSADALIAEANQGGEMVRSVLQAAAPGLPVRLVHASRGKRARAEPVAALYAAGRVRHARPCPALEDQMCAFGAADGPKSSPDRVDALVWAISDLVLGRVGAPRLRRL</sequence>
<keyword evidence="1" id="KW-1188">Viral release from host cell</keyword>
<dbReference type="InterPro" id="IPR027417">
    <property type="entry name" value="P-loop_NTPase"/>
</dbReference>
<dbReference type="Gene3D" id="3.30.420.240">
    <property type="match status" value="1"/>
</dbReference>
<evidence type="ECO:0000313" key="4">
    <source>
        <dbReference type="Proteomes" id="UP000273675"/>
    </source>
</evidence>
<dbReference type="Proteomes" id="UP000273675">
    <property type="component" value="Unassembled WGS sequence"/>
</dbReference>
<accession>A0A495D3Z8</accession>
<dbReference type="OrthoDB" id="4519042at2"/>
<name>A0A495D3Z8_9PROT</name>
<reference evidence="3 4" key="1">
    <citation type="submission" date="2018-10" db="EMBL/GenBank/DDBJ databases">
        <title>Genomic Encyclopedia of Type Strains, Phase IV (KMG-IV): sequencing the most valuable type-strain genomes for metagenomic binning, comparative biology and taxonomic classification.</title>
        <authorList>
            <person name="Goeker M."/>
        </authorList>
    </citation>
    <scope>NUCLEOTIDE SEQUENCE [LARGE SCALE GENOMIC DNA]</scope>
    <source>
        <strain evidence="3 4">DSM 4734</strain>
    </source>
</reference>
<evidence type="ECO:0000259" key="2">
    <source>
        <dbReference type="Pfam" id="PF17289"/>
    </source>
</evidence>